<proteinExistence type="predicted"/>
<keyword evidence="5 7" id="KW-0472">Membrane</keyword>
<keyword evidence="3 7" id="KW-0812">Transmembrane</keyword>
<organism evidence="9 10">
    <name type="scientific">Nocardioides euryhalodurans</name>
    <dbReference type="NCBI Taxonomy" id="2518370"/>
    <lineage>
        <taxon>Bacteria</taxon>
        <taxon>Bacillati</taxon>
        <taxon>Actinomycetota</taxon>
        <taxon>Actinomycetes</taxon>
        <taxon>Propionibacteriales</taxon>
        <taxon>Nocardioidaceae</taxon>
        <taxon>Nocardioides</taxon>
    </lineage>
</organism>
<feature type="transmembrane region" description="Helical" evidence="7">
    <location>
        <begin position="457"/>
        <end position="478"/>
    </location>
</feature>
<gene>
    <name evidence="9" type="ORF">EXE57_16995</name>
</gene>
<feature type="transmembrane region" description="Helical" evidence="7">
    <location>
        <begin position="329"/>
        <end position="347"/>
    </location>
</feature>
<reference evidence="9 10" key="1">
    <citation type="submission" date="2019-03" db="EMBL/GenBank/DDBJ databases">
        <title>Three New Species of Nocardioides, Nocardioides euryhalodurans sp. nov., Nocardioides seonyuensis sp. nov. and Nocardioides eburneoflavus sp. nov., Iolated from Soil.</title>
        <authorList>
            <person name="Roh S.G."/>
            <person name="Lee C."/>
            <person name="Kim M.-K."/>
            <person name="Kim S.B."/>
        </authorList>
    </citation>
    <scope>NUCLEOTIDE SEQUENCE [LARGE SCALE GENOMIC DNA]</scope>
    <source>
        <strain evidence="9 10">MMS17-SY117</strain>
    </source>
</reference>
<feature type="transmembrane region" description="Helical" evidence="7">
    <location>
        <begin position="275"/>
        <end position="294"/>
    </location>
</feature>
<dbReference type="PANTHER" id="PTHR30354">
    <property type="entry name" value="GNT FAMILY GLUCONATE TRANSPORTER"/>
    <property type="match status" value="1"/>
</dbReference>
<feature type="transmembrane region" description="Helical" evidence="7">
    <location>
        <begin position="174"/>
        <end position="194"/>
    </location>
</feature>
<name>A0A4P7GNJ8_9ACTN</name>
<dbReference type="OrthoDB" id="5329450at2"/>
<dbReference type="PANTHER" id="PTHR30354:SF26">
    <property type="entry name" value="TRANSPORTER, PUTATIVE-RELATED"/>
    <property type="match status" value="1"/>
</dbReference>
<evidence type="ECO:0000313" key="9">
    <source>
        <dbReference type="EMBL" id="QBR93786.1"/>
    </source>
</evidence>
<feature type="transmembrane region" description="Helical" evidence="7">
    <location>
        <begin position="137"/>
        <end position="154"/>
    </location>
</feature>
<evidence type="ECO:0000256" key="6">
    <source>
        <dbReference type="SAM" id="MobiDB-lite"/>
    </source>
</evidence>
<evidence type="ECO:0000313" key="10">
    <source>
        <dbReference type="Proteomes" id="UP000294894"/>
    </source>
</evidence>
<feature type="transmembrane region" description="Helical" evidence="7">
    <location>
        <begin position="394"/>
        <end position="419"/>
    </location>
</feature>
<evidence type="ECO:0000256" key="3">
    <source>
        <dbReference type="ARBA" id="ARBA00022692"/>
    </source>
</evidence>
<dbReference type="RefSeq" id="WP_135079553.1">
    <property type="nucleotide sequence ID" value="NZ_CP038267.1"/>
</dbReference>
<dbReference type="InterPro" id="IPR004680">
    <property type="entry name" value="Cit_transptr-like_dom"/>
</dbReference>
<keyword evidence="10" id="KW-1185">Reference proteome</keyword>
<evidence type="ECO:0000256" key="2">
    <source>
        <dbReference type="ARBA" id="ARBA00022448"/>
    </source>
</evidence>
<evidence type="ECO:0000256" key="7">
    <source>
        <dbReference type="SAM" id="Phobius"/>
    </source>
</evidence>
<accession>A0A4P7GNJ8</accession>
<feature type="transmembrane region" description="Helical" evidence="7">
    <location>
        <begin position="86"/>
        <end position="107"/>
    </location>
</feature>
<comment type="subcellular location">
    <subcellularLocation>
        <location evidence="1">Membrane</location>
        <topology evidence="1">Multi-pass membrane protein</topology>
    </subcellularLocation>
</comment>
<dbReference type="EMBL" id="CP038267">
    <property type="protein sequence ID" value="QBR93786.1"/>
    <property type="molecule type" value="Genomic_DNA"/>
</dbReference>
<feature type="region of interest" description="Disordered" evidence="6">
    <location>
        <begin position="205"/>
        <end position="263"/>
    </location>
</feature>
<keyword evidence="2" id="KW-0813">Transport</keyword>
<feature type="transmembrane region" description="Helical" evidence="7">
    <location>
        <begin position="300"/>
        <end position="317"/>
    </location>
</feature>
<dbReference type="KEGG" id="noy:EXE57_16995"/>
<dbReference type="Pfam" id="PF03600">
    <property type="entry name" value="CitMHS"/>
    <property type="match status" value="1"/>
</dbReference>
<feature type="transmembrane region" description="Helical" evidence="7">
    <location>
        <begin position="53"/>
        <end position="74"/>
    </location>
</feature>
<sequence length="479" mass="49156">MLSLIGYLTVAVILTLLLTNRVAAVVALAGVPIVGALIAGFGPAEIGELVTAGLGGVVGTATMFVFAIVYFGLMRDAGMFDPIITRIVRFAGNAPVTVCIGTVLLAMAAHLDGAGATTFLITIPAMLPIFDRLGMSRLVLTTCVGLGAGVMNLLPWGGPTARAATTTGVGVNELWTPLIPAQVVGMVCVVLVAWHLGRSEDRRLSAVGRQDDGTTAEQSDDTVARREVTVTTGAAASASDEEPRSRAAGRAVEPAPLEPAGAPDDVQAELRRPRLFWFNVALTVAVIAVLVAGIALPEVVFLVGVVIALVVNYPGLAEQTRRIEAHSKGAMLMATTLLAAGVFLGILEGSGMIEAMADTAVSALPGQAAPALPLLAGVLGVPLSLVFGPDAYYFGVLPVLIGIGEQFGVSGVDIAQASLLGEETVGFPISPLTGSFFLLVGLGGVDIGRHIRHLIGWAWLVSLVMLAAAVVTGAVPLWA</sequence>
<dbReference type="GO" id="GO:0005886">
    <property type="term" value="C:plasma membrane"/>
    <property type="evidence" value="ECO:0007669"/>
    <property type="project" value="TreeGrafter"/>
</dbReference>
<protein>
    <submittedName>
        <fullName evidence="9">Citrate transporter</fullName>
    </submittedName>
</protein>
<evidence type="ECO:0000256" key="1">
    <source>
        <dbReference type="ARBA" id="ARBA00004141"/>
    </source>
</evidence>
<dbReference type="InterPro" id="IPR003474">
    <property type="entry name" value="Glcn_transporter"/>
</dbReference>
<dbReference type="Proteomes" id="UP000294894">
    <property type="component" value="Chromosome"/>
</dbReference>
<evidence type="ECO:0000256" key="4">
    <source>
        <dbReference type="ARBA" id="ARBA00022989"/>
    </source>
</evidence>
<evidence type="ECO:0000259" key="8">
    <source>
        <dbReference type="Pfam" id="PF03600"/>
    </source>
</evidence>
<dbReference type="GO" id="GO:0015128">
    <property type="term" value="F:gluconate transmembrane transporter activity"/>
    <property type="evidence" value="ECO:0007669"/>
    <property type="project" value="InterPro"/>
</dbReference>
<feature type="transmembrane region" description="Helical" evidence="7">
    <location>
        <begin position="425"/>
        <end position="445"/>
    </location>
</feature>
<dbReference type="AlphaFoldDB" id="A0A4P7GNJ8"/>
<feature type="domain" description="Citrate transporter-like" evidence="8">
    <location>
        <begin position="21"/>
        <end position="421"/>
    </location>
</feature>
<feature type="transmembrane region" description="Helical" evidence="7">
    <location>
        <begin position="367"/>
        <end position="387"/>
    </location>
</feature>
<evidence type="ECO:0000256" key="5">
    <source>
        <dbReference type="ARBA" id="ARBA00023136"/>
    </source>
</evidence>
<keyword evidence="4 7" id="KW-1133">Transmembrane helix</keyword>
<feature type="transmembrane region" description="Helical" evidence="7">
    <location>
        <begin position="113"/>
        <end position="130"/>
    </location>
</feature>